<accession>A0ABQ9FZI4</accession>
<feature type="domain" description="DUF4789" evidence="3">
    <location>
        <begin position="58"/>
        <end position="123"/>
    </location>
</feature>
<sequence>MLRCVVVLCGLLGAQAAVLPPRWASRDINPCAARPGGWQLLHWPADGRCYRIFEQGPCPDTMELAPRRNGTAECRCPPGTAQSPRDALCHMLFSRGPCLLGEYFAPVPARYGNMHVCMHTHVEMGKGGRREKGRGRSKKGGEHRRRRISREEGGRMVKGGEGRIVSVEGEGVGRGRIDRRRGRKGDGGREIAGEAREGERRVQVEVGGEGEKDRGGNWEGKDGGEAGRGRGSGAGGRGKVEGRGEGREERGREERGGGGGGGRGDEGRDRLTHTLISIHL</sequence>
<evidence type="ECO:0000256" key="1">
    <source>
        <dbReference type="SAM" id="MobiDB-lite"/>
    </source>
</evidence>
<evidence type="ECO:0000259" key="3">
    <source>
        <dbReference type="Pfam" id="PF16033"/>
    </source>
</evidence>
<keyword evidence="2" id="KW-0732">Signal</keyword>
<feature type="signal peptide" evidence="2">
    <location>
        <begin position="1"/>
        <end position="16"/>
    </location>
</feature>
<feature type="region of interest" description="Disordered" evidence="1">
    <location>
        <begin position="125"/>
        <end position="154"/>
    </location>
</feature>
<protein>
    <recommendedName>
        <fullName evidence="3">DUF4789 domain-containing protein</fullName>
    </recommendedName>
</protein>
<name>A0ABQ9FZI4_9NEOP</name>
<keyword evidence="5" id="KW-1185">Reference proteome</keyword>
<dbReference type="EMBL" id="JARBHB010000017">
    <property type="protein sequence ID" value="KAJ8865659.1"/>
    <property type="molecule type" value="Genomic_DNA"/>
</dbReference>
<proteinExistence type="predicted"/>
<feature type="chain" id="PRO_5047284423" description="DUF4789 domain-containing protein" evidence="2">
    <location>
        <begin position="17"/>
        <end position="280"/>
    </location>
</feature>
<feature type="compositionally biased region" description="Basic and acidic residues" evidence="1">
    <location>
        <begin position="238"/>
        <end position="256"/>
    </location>
</feature>
<feature type="compositionally biased region" description="Basic residues" evidence="1">
    <location>
        <begin position="131"/>
        <end position="148"/>
    </location>
</feature>
<feature type="region of interest" description="Disordered" evidence="1">
    <location>
        <begin position="175"/>
        <end position="280"/>
    </location>
</feature>
<evidence type="ECO:0000313" key="4">
    <source>
        <dbReference type="EMBL" id="KAJ8865659.1"/>
    </source>
</evidence>
<feature type="compositionally biased region" description="Basic and acidic residues" evidence="1">
    <location>
        <begin position="263"/>
        <end position="272"/>
    </location>
</feature>
<feature type="compositionally biased region" description="Basic and acidic residues" evidence="1">
    <location>
        <begin position="184"/>
        <end position="228"/>
    </location>
</feature>
<dbReference type="Pfam" id="PF16033">
    <property type="entry name" value="DUF4789"/>
    <property type="match status" value="1"/>
</dbReference>
<dbReference type="Proteomes" id="UP001159363">
    <property type="component" value="Chromosome 16"/>
</dbReference>
<organism evidence="4 5">
    <name type="scientific">Dryococelus australis</name>
    <dbReference type="NCBI Taxonomy" id="614101"/>
    <lineage>
        <taxon>Eukaryota</taxon>
        <taxon>Metazoa</taxon>
        <taxon>Ecdysozoa</taxon>
        <taxon>Arthropoda</taxon>
        <taxon>Hexapoda</taxon>
        <taxon>Insecta</taxon>
        <taxon>Pterygota</taxon>
        <taxon>Neoptera</taxon>
        <taxon>Polyneoptera</taxon>
        <taxon>Phasmatodea</taxon>
        <taxon>Verophasmatodea</taxon>
        <taxon>Anareolatae</taxon>
        <taxon>Phasmatidae</taxon>
        <taxon>Eurycanthinae</taxon>
        <taxon>Dryococelus</taxon>
    </lineage>
</organism>
<evidence type="ECO:0000313" key="5">
    <source>
        <dbReference type="Proteomes" id="UP001159363"/>
    </source>
</evidence>
<reference evidence="4 5" key="1">
    <citation type="submission" date="2023-02" db="EMBL/GenBank/DDBJ databases">
        <title>LHISI_Scaffold_Assembly.</title>
        <authorList>
            <person name="Stuart O.P."/>
            <person name="Cleave R."/>
            <person name="Magrath M.J.L."/>
            <person name="Mikheyev A.S."/>
        </authorList>
    </citation>
    <scope>NUCLEOTIDE SEQUENCE [LARGE SCALE GENOMIC DNA]</scope>
    <source>
        <strain evidence="4">Daus_M_001</strain>
        <tissue evidence="4">Leg muscle</tissue>
    </source>
</reference>
<comment type="caution">
    <text evidence="4">The sequence shown here is derived from an EMBL/GenBank/DDBJ whole genome shotgun (WGS) entry which is preliminary data.</text>
</comment>
<evidence type="ECO:0000256" key="2">
    <source>
        <dbReference type="SAM" id="SignalP"/>
    </source>
</evidence>
<dbReference type="InterPro" id="IPR031993">
    <property type="entry name" value="DUF4789"/>
</dbReference>
<gene>
    <name evidence="4" type="ORF">PR048_033179</name>
</gene>